<dbReference type="InterPro" id="IPR012854">
    <property type="entry name" value="Cu_amine_oxidase-like_N"/>
</dbReference>
<feature type="domain" description="Copper amine oxidase-like N-terminal" evidence="2">
    <location>
        <begin position="422"/>
        <end position="528"/>
    </location>
</feature>
<dbReference type="RefSeq" id="WP_305023541.1">
    <property type="nucleotide sequence ID" value="NZ_JAUQTB010000003.1"/>
</dbReference>
<dbReference type="Pfam" id="PF07833">
    <property type="entry name" value="Cu_amine_oxidN1"/>
    <property type="match status" value="1"/>
</dbReference>
<reference evidence="3 4" key="1">
    <citation type="submission" date="2023-07" db="EMBL/GenBank/DDBJ databases">
        <title>Paenibacillus sp. JX-17 nov. isolated from soil.</title>
        <authorList>
            <person name="Wan Y."/>
            <person name="Liu B."/>
        </authorList>
    </citation>
    <scope>NUCLEOTIDE SEQUENCE [LARGE SCALE GENOMIC DNA]</scope>
    <source>
        <strain evidence="3 4">JX-17</strain>
    </source>
</reference>
<keyword evidence="4" id="KW-1185">Reference proteome</keyword>
<dbReference type="Gene3D" id="3.30.457.10">
    <property type="entry name" value="Copper amine oxidase-like, N-terminal domain"/>
    <property type="match status" value="2"/>
</dbReference>
<dbReference type="Proteomes" id="UP001240171">
    <property type="component" value="Unassembled WGS sequence"/>
</dbReference>
<name>A0ABT9CAQ4_9BACL</name>
<evidence type="ECO:0000313" key="3">
    <source>
        <dbReference type="EMBL" id="MDO7906345.1"/>
    </source>
</evidence>
<dbReference type="SUPFAM" id="SSF55383">
    <property type="entry name" value="Copper amine oxidase, domain N"/>
    <property type="match status" value="2"/>
</dbReference>
<feature type="chain" id="PRO_5046627739" evidence="1">
    <location>
        <begin position="24"/>
        <end position="533"/>
    </location>
</feature>
<dbReference type="EMBL" id="JAUQTB010000003">
    <property type="protein sequence ID" value="MDO7906345.1"/>
    <property type="molecule type" value="Genomic_DNA"/>
</dbReference>
<dbReference type="InterPro" id="IPR036582">
    <property type="entry name" value="Mao_N_sf"/>
</dbReference>
<protein>
    <submittedName>
        <fullName evidence="3">Copper amine oxidase N-terminal domain-containing protein</fullName>
    </submittedName>
</protein>
<proteinExistence type="predicted"/>
<evidence type="ECO:0000256" key="1">
    <source>
        <dbReference type="SAM" id="SignalP"/>
    </source>
</evidence>
<organism evidence="3 4">
    <name type="scientific">Paenibacillus lacisoli</name>
    <dbReference type="NCBI Taxonomy" id="3064525"/>
    <lineage>
        <taxon>Bacteria</taxon>
        <taxon>Bacillati</taxon>
        <taxon>Bacillota</taxon>
        <taxon>Bacilli</taxon>
        <taxon>Bacillales</taxon>
        <taxon>Paenibacillaceae</taxon>
        <taxon>Paenibacillus</taxon>
    </lineage>
</organism>
<feature type="signal peptide" evidence="1">
    <location>
        <begin position="1"/>
        <end position="23"/>
    </location>
</feature>
<gene>
    <name evidence="3" type="ORF">Q5741_07930</name>
</gene>
<keyword evidence="1" id="KW-0732">Signal</keyword>
<accession>A0ABT9CAQ4</accession>
<evidence type="ECO:0000259" key="2">
    <source>
        <dbReference type="Pfam" id="PF07833"/>
    </source>
</evidence>
<evidence type="ECO:0000313" key="4">
    <source>
        <dbReference type="Proteomes" id="UP001240171"/>
    </source>
</evidence>
<comment type="caution">
    <text evidence="3">The sequence shown here is derived from an EMBL/GenBank/DDBJ whole genome shotgun (WGS) entry which is preliminary data.</text>
</comment>
<sequence>MKIKKLIAPVLSLSLLIPSMAQAAVPMPSPTPTVNTPAIELRASLDRLLSEHFALAVSAMRTAYDGSKDAAAAYNALDQNALDMQPAIESLYGKEGAAEFERIFRAHNKYTDDLVKATKAGDMTARKKAEQQVENFVEEFSTFLGKATAGKLPQQTAEQVLRLHEDQVQEVFDDYVAGDYTGAYQAYREGFNEMFTVSKALSTAITAQLPEKFNNTKPDTKAADLRSALNRLAAEHFALSVLEMQKQYDNAKDYNALIQAEAANTADFKAAISSIYGQAGADQFEKIWTENHVNAQADYVKAVQNNDQNARQAVQKRISQFTMDFAAFLDAATAQKLPKDAALAALTQHENQVQQVLDQYAAGSYTNAYQTNRAGYELMFGVGQALGNGIVSQMPDKFMDTAAPAPSVMTVWMKVNSKQLNIDSKTTMMDTTPFIWNNMTYIPLRFLSEGIGADVKWDQKAQQVTVMAGKDTLKFWIGKDFMEVNGTKKQVGAKVFVNKDGRTVVPLRFITELLGWNVKWTQQDGSITLTKAM</sequence>